<dbReference type="EMBL" id="QEKY01000013">
    <property type="protein sequence ID" value="PVZ08366.1"/>
    <property type="molecule type" value="Genomic_DNA"/>
</dbReference>
<dbReference type="PANTHER" id="PTHR47478">
    <property type="match status" value="1"/>
</dbReference>
<comment type="caution">
    <text evidence="1">The sequence shown here is derived from an EMBL/GenBank/DDBJ whole genome shotgun (WGS) entry which is preliminary data.</text>
</comment>
<organism evidence="1 2">
    <name type="scientific">Porphyromonas loveana</name>
    <dbReference type="NCBI Taxonomy" id="1884669"/>
    <lineage>
        <taxon>Bacteria</taxon>
        <taxon>Pseudomonadati</taxon>
        <taxon>Bacteroidota</taxon>
        <taxon>Bacteroidia</taxon>
        <taxon>Bacteroidales</taxon>
        <taxon>Porphyromonadaceae</taxon>
        <taxon>Porphyromonas</taxon>
    </lineage>
</organism>
<gene>
    <name evidence="1" type="ORF">C7382_11318</name>
</gene>
<dbReference type="SUPFAM" id="SSF56784">
    <property type="entry name" value="HAD-like"/>
    <property type="match status" value="1"/>
</dbReference>
<dbReference type="InterPro" id="IPR036412">
    <property type="entry name" value="HAD-like_sf"/>
</dbReference>
<dbReference type="PRINTS" id="PR00413">
    <property type="entry name" value="HADHALOGNASE"/>
</dbReference>
<dbReference type="OrthoDB" id="9802350at2"/>
<dbReference type="GeneID" id="94551188"/>
<proteinExistence type="predicted"/>
<dbReference type="SFLD" id="SFLDG01129">
    <property type="entry name" value="C1.5:_HAD__Beta-PGM__Phosphata"/>
    <property type="match status" value="1"/>
</dbReference>
<dbReference type="Pfam" id="PF00702">
    <property type="entry name" value="Hydrolase"/>
    <property type="match status" value="1"/>
</dbReference>
<dbReference type="NCBIfam" id="TIGR02254">
    <property type="entry name" value="YjjG_YfnB"/>
    <property type="match status" value="1"/>
</dbReference>
<keyword evidence="1" id="KW-0378">Hydrolase</keyword>
<dbReference type="Gene3D" id="1.10.150.240">
    <property type="entry name" value="Putative phosphatase, domain 2"/>
    <property type="match status" value="1"/>
</dbReference>
<dbReference type="Gene3D" id="3.40.50.1000">
    <property type="entry name" value="HAD superfamily/HAD-like"/>
    <property type="match status" value="1"/>
</dbReference>
<dbReference type="InterPro" id="IPR023198">
    <property type="entry name" value="PGP-like_dom2"/>
</dbReference>
<dbReference type="SFLD" id="SFLDS00003">
    <property type="entry name" value="Haloacid_Dehalogenase"/>
    <property type="match status" value="1"/>
</dbReference>
<reference evidence="1 2" key="1">
    <citation type="submission" date="2018-04" db="EMBL/GenBank/DDBJ databases">
        <title>Genomic Encyclopedia of Type Strains, Phase IV (KMG-IV): sequencing the most valuable type-strain genomes for metagenomic binning, comparative biology and taxonomic classification.</title>
        <authorList>
            <person name="Goeker M."/>
        </authorList>
    </citation>
    <scope>NUCLEOTIDE SEQUENCE [LARGE SCALE GENOMIC DNA]</scope>
    <source>
        <strain evidence="1 2">DSM 28520</strain>
    </source>
</reference>
<name>A0A2U1F877_9PORP</name>
<dbReference type="InterPro" id="IPR011951">
    <property type="entry name" value="HAD-SF_hydro_IA_YjjG/PynA"/>
</dbReference>
<dbReference type="RefSeq" id="WP_116679724.1">
    <property type="nucleotide sequence ID" value="NZ_JBGXZY010000053.1"/>
</dbReference>
<accession>A0A2U1F877</accession>
<evidence type="ECO:0000313" key="2">
    <source>
        <dbReference type="Proteomes" id="UP000245462"/>
    </source>
</evidence>
<dbReference type="Proteomes" id="UP000245462">
    <property type="component" value="Unassembled WGS sequence"/>
</dbReference>
<dbReference type="InterPro" id="IPR052550">
    <property type="entry name" value="Pyrimidine_5'-ntase_YjjG"/>
</dbReference>
<dbReference type="InterPro" id="IPR023214">
    <property type="entry name" value="HAD_sf"/>
</dbReference>
<dbReference type="PANTHER" id="PTHR47478:SF1">
    <property type="entry name" value="PYRIMIDINE 5'-NUCLEOTIDASE YJJG"/>
    <property type="match status" value="1"/>
</dbReference>
<keyword evidence="2" id="KW-1185">Reference proteome</keyword>
<dbReference type="GO" id="GO:0008253">
    <property type="term" value="F:5'-nucleotidase activity"/>
    <property type="evidence" value="ECO:0007669"/>
    <property type="project" value="InterPro"/>
</dbReference>
<sequence>MIKHLFIDLDDTLWDTYSNNRSSLEEMYHSHRWCEYFDSFEAFFDIYWPHNEALWHEYRHGQIDKPTLTLLRFRRPFAGRLELSEDQVAVWNTEFLSITGSKTQLCPYALETVQYLHRYYKLYILSNGFREVQYAKLMNSGLAPYFDRMILSEDAGINKPNKEIFDFALIKAKARKAESVMIGDSWDADIIGAANAGLTSIWYNPNRRECPDDGKGAPAHVISSLTDLMQIF</sequence>
<protein>
    <submittedName>
        <fullName evidence="1">Putative hydrolase of the HAD superfamily</fullName>
    </submittedName>
</protein>
<evidence type="ECO:0000313" key="1">
    <source>
        <dbReference type="EMBL" id="PVZ08366.1"/>
    </source>
</evidence>
<dbReference type="CDD" id="cd04305">
    <property type="entry name" value="HAD_Neu5Ac-Pase_like"/>
    <property type="match status" value="1"/>
</dbReference>
<dbReference type="AlphaFoldDB" id="A0A2U1F877"/>
<dbReference type="NCBIfam" id="TIGR01549">
    <property type="entry name" value="HAD-SF-IA-v1"/>
    <property type="match status" value="1"/>
</dbReference>
<dbReference type="InterPro" id="IPR006439">
    <property type="entry name" value="HAD-SF_hydro_IA"/>
</dbReference>